<dbReference type="OMA" id="VEMISPH"/>
<dbReference type="InterPro" id="IPR052728">
    <property type="entry name" value="O2_lipid_transport_reg"/>
</dbReference>
<reference evidence="3" key="1">
    <citation type="submission" date="2022-01" db="UniProtKB">
        <authorList>
            <consortium name="EnsemblMetazoa"/>
        </authorList>
    </citation>
    <scope>IDENTIFICATION</scope>
</reference>
<evidence type="ECO:0000259" key="2">
    <source>
        <dbReference type="SMART" id="SM00703"/>
    </source>
</evidence>
<feature type="transmembrane region" description="Helical" evidence="1">
    <location>
        <begin position="587"/>
        <end position="608"/>
    </location>
</feature>
<feature type="transmembrane region" description="Helical" evidence="1">
    <location>
        <begin position="368"/>
        <end position="392"/>
    </location>
</feature>
<keyword evidence="1" id="KW-1133">Transmembrane helix</keyword>
<keyword evidence="1" id="KW-0472">Membrane</keyword>
<dbReference type="InterPro" id="IPR006621">
    <property type="entry name" value="Nose-resist-to-fluoxetine_N"/>
</dbReference>
<feature type="transmembrane region" description="Helical" evidence="1">
    <location>
        <begin position="461"/>
        <end position="482"/>
    </location>
</feature>
<feature type="transmembrane region" description="Helical" evidence="1">
    <location>
        <begin position="325"/>
        <end position="347"/>
    </location>
</feature>
<dbReference type="RefSeq" id="XP_024084909.1">
    <property type="nucleotide sequence ID" value="XM_024229141.1"/>
</dbReference>
<sequence length="694" mass="79189">MFGVFDVTSFTTILMCVSTMSSVEPREMAKGDIKWIMTVIPDALKNLAVVTNSNAECNKHGELYKNCLSNNSFWAVKMYDSTASSPTGFLTSSSYNFGAYDQCLSIEVPSYNLNGQYCLVSLSFQPDALVYPEYHKIRNDAVYTDVGAFESAWLKLKRSKDPRIKYRDTIHLAVCVPSSCSPQDVQLALQKLLNPILKQGGIAGNITVDPKYCQTLEERLKLDIHGSIFLLILATLTTLVVTATLVHIFVFNDEQLSKLSNWFFKFSLVTNLKKLTKSEGPKELQFLSGMKVWSMIIIIYGHRLLSNLYKNVLNPEDQEKKYGQFLQTVNFNGAIVVNTFLLISGFLSYHKYLLQVEDKRRINPFLFILFRWLRVTPVYMVVIGFCALILPISEGGPFWKSEGLTRYSNCRRNWWTYILFINNYYKTEEECLIPSWYLAVDMQLFVICTVVGYVTLKNRKIVSAIISILLLASIALPAYVFYQGKYNAVIKFYLNYLPNYFHEEDYINTYTRTHMRASPYFAGMATALLYIHLQKNNFKFNKWQMGTGTVLAVLFTIGTLLSAWIFFIPGHETSLILNVLYGSLNRLLWALALAWVILAESTTGFGMVSHILNQNVYAPLSKLTLSVLIVHTPLQQYLLLQQRLPNHLDLTMTIWMTCGDVLISYTLALILYLIVEAPLSNLQVLLLKKLLSNK</sequence>
<feature type="transmembrane region" description="Helical" evidence="1">
    <location>
        <begin position="228"/>
        <end position="251"/>
    </location>
</feature>
<feature type="transmembrane region" description="Helical" evidence="1">
    <location>
        <begin position="517"/>
        <end position="533"/>
    </location>
</feature>
<dbReference type="PANTHER" id="PTHR11161:SF71">
    <property type="entry name" value="NOSE RESISTANT-TO-FLUOXETINE PROTEIN N-TERMINAL DOMAIN-CONTAINING PROTEIN"/>
    <property type="match status" value="1"/>
</dbReference>
<feature type="transmembrane region" description="Helical" evidence="1">
    <location>
        <begin position="284"/>
        <end position="305"/>
    </location>
</feature>
<keyword evidence="4" id="KW-1185">Reference proteome</keyword>
<dbReference type="Pfam" id="PF20146">
    <property type="entry name" value="NRF"/>
    <property type="match status" value="1"/>
</dbReference>
<proteinExistence type="predicted"/>
<evidence type="ECO:0000313" key="4">
    <source>
        <dbReference type="Proteomes" id="UP000494040"/>
    </source>
</evidence>
<dbReference type="EnsemblMetazoa" id="XM_024229141.1">
    <property type="protein sequence ID" value="XP_024084909.1"/>
    <property type="gene ID" value="LOC106668883"/>
</dbReference>
<dbReference type="GeneID" id="106668883"/>
<accession>A0A8I6SUV2</accession>
<dbReference type="OrthoDB" id="10006435at2759"/>
<evidence type="ECO:0000256" key="1">
    <source>
        <dbReference type="SAM" id="Phobius"/>
    </source>
</evidence>
<protein>
    <recommendedName>
        <fullName evidence="2">Nose resistant-to-fluoxetine protein N-terminal domain-containing protein</fullName>
    </recommendedName>
</protein>
<feature type="transmembrane region" description="Helical" evidence="1">
    <location>
        <begin position="620"/>
        <end position="640"/>
    </location>
</feature>
<feature type="domain" description="Nose resistant-to-fluoxetine protein N-terminal" evidence="2">
    <location>
        <begin position="54"/>
        <end position="215"/>
    </location>
</feature>
<dbReference type="AlphaFoldDB" id="A0A8I6SUV2"/>
<feature type="transmembrane region" description="Helical" evidence="1">
    <location>
        <begin position="435"/>
        <end position="454"/>
    </location>
</feature>
<dbReference type="PANTHER" id="PTHR11161">
    <property type="entry name" value="O-ACYLTRANSFERASE"/>
    <property type="match status" value="1"/>
</dbReference>
<keyword evidence="1" id="KW-0812">Transmembrane</keyword>
<dbReference type="Proteomes" id="UP000494040">
    <property type="component" value="Unassembled WGS sequence"/>
</dbReference>
<feature type="transmembrane region" description="Helical" evidence="1">
    <location>
        <begin position="652"/>
        <end position="675"/>
    </location>
</feature>
<dbReference type="GO" id="GO:0016747">
    <property type="term" value="F:acyltransferase activity, transferring groups other than amino-acyl groups"/>
    <property type="evidence" value="ECO:0007669"/>
    <property type="project" value="InterPro"/>
</dbReference>
<evidence type="ECO:0000313" key="3">
    <source>
        <dbReference type="EnsemblMetazoa" id="XP_024084909.1"/>
    </source>
</evidence>
<dbReference type="SMART" id="SM00703">
    <property type="entry name" value="NRF"/>
    <property type="match status" value="1"/>
</dbReference>
<dbReference type="InterPro" id="IPR002656">
    <property type="entry name" value="Acyl_transf_3_dom"/>
</dbReference>
<dbReference type="Pfam" id="PF01757">
    <property type="entry name" value="Acyl_transf_3"/>
    <property type="match status" value="1"/>
</dbReference>
<name>A0A8I6SUV2_CIMLE</name>
<feature type="transmembrane region" description="Helical" evidence="1">
    <location>
        <begin position="545"/>
        <end position="567"/>
    </location>
</feature>
<organism evidence="3 4">
    <name type="scientific">Cimex lectularius</name>
    <name type="common">Bed bug</name>
    <name type="synonym">Acanthia lectularia</name>
    <dbReference type="NCBI Taxonomy" id="79782"/>
    <lineage>
        <taxon>Eukaryota</taxon>
        <taxon>Metazoa</taxon>
        <taxon>Ecdysozoa</taxon>
        <taxon>Arthropoda</taxon>
        <taxon>Hexapoda</taxon>
        <taxon>Insecta</taxon>
        <taxon>Pterygota</taxon>
        <taxon>Neoptera</taxon>
        <taxon>Paraneoptera</taxon>
        <taxon>Hemiptera</taxon>
        <taxon>Heteroptera</taxon>
        <taxon>Panheteroptera</taxon>
        <taxon>Cimicomorpha</taxon>
        <taxon>Cimicidae</taxon>
        <taxon>Cimex</taxon>
    </lineage>
</organism>